<dbReference type="PROSITE" id="PS51257">
    <property type="entry name" value="PROKAR_LIPOPROTEIN"/>
    <property type="match status" value="1"/>
</dbReference>
<feature type="chain" id="PRO_5047427650" evidence="1">
    <location>
        <begin position="21"/>
        <end position="287"/>
    </location>
</feature>
<accession>A0ABX7WT27</accession>
<protein>
    <submittedName>
        <fullName evidence="2">Uncharacterized protein</fullName>
    </submittedName>
</protein>
<reference evidence="2 3" key="1">
    <citation type="submission" date="2021-04" db="EMBL/GenBank/DDBJ databases">
        <title>Genomics, taxonomy and metabolism of representatives of sulfur bacteria of the genus Thiothrix: Thiothrix fructosivorans QT, Thiothrix unzii A1T and three new species, Thiothrix subterranea sp. nov., Thiothrix litoralis sp. nov. and 'Candidatus Thiothrix anitrata' sp. nov.</title>
        <authorList>
            <person name="Ravin N.V."/>
            <person name="Smolyakov D."/>
            <person name="Rudenko T.S."/>
            <person name="Mardanov A.V."/>
            <person name="Beletsky A.V."/>
            <person name="Markov N.D."/>
            <person name="Fomenkov A.I."/>
            <person name="Roberts R.J."/>
            <person name="Karnachuk O.V."/>
            <person name="Novikov A."/>
            <person name="Grabovich M.Y."/>
        </authorList>
    </citation>
    <scope>NUCLEOTIDE SEQUENCE [LARGE SCALE GENOMIC DNA]</scope>
    <source>
        <strain evidence="2 3">AS</strain>
    </source>
</reference>
<proteinExistence type="predicted"/>
<keyword evidence="3" id="KW-1185">Reference proteome</keyword>
<organism evidence="2 3">
    <name type="scientific">Thiothrix litoralis</name>
    <dbReference type="NCBI Taxonomy" id="2891210"/>
    <lineage>
        <taxon>Bacteria</taxon>
        <taxon>Pseudomonadati</taxon>
        <taxon>Pseudomonadota</taxon>
        <taxon>Gammaproteobacteria</taxon>
        <taxon>Thiotrichales</taxon>
        <taxon>Thiotrichaceae</taxon>
        <taxon>Thiothrix</taxon>
    </lineage>
</organism>
<evidence type="ECO:0000313" key="2">
    <source>
        <dbReference type="EMBL" id="QTR46849.1"/>
    </source>
</evidence>
<dbReference type="EMBL" id="CP072801">
    <property type="protein sequence ID" value="QTR46849.1"/>
    <property type="molecule type" value="Genomic_DNA"/>
</dbReference>
<name>A0ABX7WT27_9GAMM</name>
<keyword evidence="1" id="KW-0732">Signal</keyword>
<evidence type="ECO:0000313" key="3">
    <source>
        <dbReference type="Proteomes" id="UP000672039"/>
    </source>
</evidence>
<dbReference type="Proteomes" id="UP000672039">
    <property type="component" value="Chromosome"/>
</dbReference>
<dbReference type="RefSeq" id="WP_210223169.1">
    <property type="nucleotide sequence ID" value="NZ_CP072801.1"/>
</dbReference>
<evidence type="ECO:0000256" key="1">
    <source>
        <dbReference type="SAM" id="SignalP"/>
    </source>
</evidence>
<feature type="signal peptide" evidence="1">
    <location>
        <begin position="1"/>
        <end position="20"/>
    </location>
</feature>
<gene>
    <name evidence="2" type="ORF">J9253_02555</name>
</gene>
<sequence length="287" mass="31957">MKKIVLSLAIIAGLGLSACAPMNQQVTSPTPSSIPTPTPTVVPAKDLNWIADKVYKNETSGNPTLLVVWNDREEFASLGIGHFIWYPAGNRGPYTETFPGLIDYTKAQGVPIPAWLTNRPARSAPWINKAAFERARNDPEMQQLRSFLQQTMNIQANYMSERLTRALPTMLAQVAPQDRDRVLNNYQAIAKTQRGLYPLLDYVNFKGEGTSPTERYNGQGWGLLQVLLAMRPVTAGPQALDEFARAAEEVLTRRIANSSPARGEAKWLPGWRNRLNTYRAQALLSAY</sequence>